<evidence type="ECO:0008006" key="3">
    <source>
        <dbReference type="Google" id="ProtNLM"/>
    </source>
</evidence>
<dbReference type="CDD" id="cd04301">
    <property type="entry name" value="NAT_SF"/>
    <property type="match status" value="1"/>
</dbReference>
<evidence type="ECO:0000313" key="1">
    <source>
        <dbReference type="EMBL" id="MCA9308283.1"/>
    </source>
</evidence>
<name>A0A955J1V3_UNCKA</name>
<dbReference type="SUPFAM" id="SSF55729">
    <property type="entry name" value="Acyl-CoA N-acyltransferases (Nat)"/>
    <property type="match status" value="1"/>
</dbReference>
<comment type="caution">
    <text evidence="1">The sequence shown here is derived from an EMBL/GenBank/DDBJ whole genome shotgun (WGS) entry which is preliminary data.</text>
</comment>
<protein>
    <recommendedName>
        <fullName evidence="3">N-acetyltransferase domain-containing protein</fullName>
    </recommendedName>
</protein>
<accession>A0A955J1V3</accession>
<gene>
    <name evidence="1" type="ORF">KC980_02110</name>
</gene>
<organism evidence="1 2">
    <name type="scientific">candidate division WWE3 bacterium</name>
    <dbReference type="NCBI Taxonomy" id="2053526"/>
    <lineage>
        <taxon>Bacteria</taxon>
        <taxon>Katanobacteria</taxon>
    </lineage>
</organism>
<reference evidence="1" key="2">
    <citation type="journal article" date="2021" name="Microbiome">
        <title>Successional dynamics and alternative stable states in a saline activated sludge microbial community over 9 years.</title>
        <authorList>
            <person name="Wang Y."/>
            <person name="Ye J."/>
            <person name="Ju F."/>
            <person name="Liu L."/>
            <person name="Boyd J.A."/>
            <person name="Deng Y."/>
            <person name="Parks D.H."/>
            <person name="Jiang X."/>
            <person name="Yin X."/>
            <person name="Woodcroft B.J."/>
            <person name="Tyson G.W."/>
            <person name="Hugenholtz P."/>
            <person name="Polz M.F."/>
            <person name="Zhang T."/>
        </authorList>
    </citation>
    <scope>NUCLEOTIDE SEQUENCE</scope>
    <source>
        <strain evidence="1">HKST-UBA79</strain>
    </source>
</reference>
<dbReference type="InterPro" id="IPR016181">
    <property type="entry name" value="Acyl_CoA_acyltransferase"/>
</dbReference>
<dbReference type="AlphaFoldDB" id="A0A955J1V3"/>
<sequence length="235" mass="26733">MSNTKIGLKVKTEQITSQTPEIIVDTYSIRACSGKTALKNPELIDKLQMTWRDSYKQSVEEAQRTDPLYNLTWEAEQKRREIIHQELKRKGAILVYVINNTPEQEMVGFFWGLPLKQLNKINPAKGSAVMEAISTVAPNKKEKVAYLSMLGVIHDGAKKVHGGKGLGKHLTKEIVDLYWKLGFNRVVARTINDIALNKLYLPLGFSVYSDYIDEKLARPRARYIFGLEHNTQSNN</sequence>
<dbReference type="Proteomes" id="UP000740557">
    <property type="component" value="Unassembled WGS sequence"/>
</dbReference>
<dbReference type="EMBL" id="JAGQNX010000059">
    <property type="protein sequence ID" value="MCA9308283.1"/>
    <property type="molecule type" value="Genomic_DNA"/>
</dbReference>
<evidence type="ECO:0000313" key="2">
    <source>
        <dbReference type="Proteomes" id="UP000740557"/>
    </source>
</evidence>
<dbReference type="Gene3D" id="3.40.630.30">
    <property type="match status" value="1"/>
</dbReference>
<proteinExistence type="predicted"/>
<reference evidence="1" key="1">
    <citation type="submission" date="2020-04" db="EMBL/GenBank/DDBJ databases">
        <authorList>
            <person name="Zhang T."/>
        </authorList>
    </citation>
    <scope>NUCLEOTIDE SEQUENCE</scope>
    <source>
        <strain evidence="1">HKST-UBA79</strain>
    </source>
</reference>